<dbReference type="PROSITE" id="PS50943">
    <property type="entry name" value="HTH_CROC1"/>
    <property type="match status" value="1"/>
</dbReference>
<evidence type="ECO:0000256" key="2">
    <source>
        <dbReference type="ARBA" id="ARBA00023125"/>
    </source>
</evidence>
<evidence type="ECO:0000313" key="5">
    <source>
        <dbReference type="EMBL" id="MBF6299094.1"/>
    </source>
</evidence>
<dbReference type="PANTHER" id="PTHR46797:SF23">
    <property type="entry name" value="HTH-TYPE TRANSCRIPTIONAL REGULATOR SUTR"/>
    <property type="match status" value="1"/>
</dbReference>
<protein>
    <submittedName>
        <fullName evidence="5">Helix-turn-helix transcriptional regulator</fullName>
    </submittedName>
</protein>
<feature type="domain" description="HTH cro/C1-type" evidence="4">
    <location>
        <begin position="20"/>
        <end position="74"/>
    </location>
</feature>
<keyword evidence="6" id="KW-1185">Reference proteome</keyword>
<gene>
    <name evidence="5" type="ORF">IU459_16310</name>
</gene>
<dbReference type="SUPFAM" id="SSF47413">
    <property type="entry name" value="lambda repressor-like DNA-binding domains"/>
    <property type="match status" value="1"/>
</dbReference>
<dbReference type="RefSeq" id="WP_195130386.1">
    <property type="nucleotide sequence ID" value="NZ_JADLQX010000011.1"/>
</dbReference>
<evidence type="ECO:0000256" key="1">
    <source>
        <dbReference type="ARBA" id="ARBA00023015"/>
    </source>
</evidence>
<organism evidence="5 6">
    <name type="scientific">Nocardia amamiensis</name>
    <dbReference type="NCBI Taxonomy" id="404578"/>
    <lineage>
        <taxon>Bacteria</taxon>
        <taxon>Bacillati</taxon>
        <taxon>Actinomycetota</taxon>
        <taxon>Actinomycetes</taxon>
        <taxon>Mycobacteriales</taxon>
        <taxon>Nocardiaceae</taxon>
        <taxon>Nocardia</taxon>
    </lineage>
</organism>
<evidence type="ECO:0000259" key="4">
    <source>
        <dbReference type="PROSITE" id="PS50943"/>
    </source>
</evidence>
<dbReference type="PANTHER" id="PTHR46797">
    <property type="entry name" value="HTH-TYPE TRANSCRIPTIONAL REGULATOR"/>
    <property type="match status" value="1"/>
</dbReference>
<dbReference type="CDD" id="cd00093">
    <property type="entry name" value="HTH_XRE"/>
    <property type="match status" value="1"/>
</dbReference>
<reference evidence="5 6" key="1">
    <citation type="submission" date="2020-10" db="EMBL/GenBank/DDBJ databases">
        <title>Identification of Nocardia species via Next-generation sequencing and recognition of intraspecies genetic diversity.</title>
        <authorList>
            <person name="Li P."/>
            <person name="Li P."/>
            <person name="Lu B."/>
        </authorList>
    </citation>
    <scope>NUCLEOTIDE SEQUENCE [LARGE SCALE GENOMIC DNA]</scope>
    <source>
        <strain evidence="5 6">BJ06-0157</strain>
    </source>
</reference>
<proteinExistence type="predicted"/>
<sequence length="86" mass="9083">MPPAAKPPLSAAAQIFGERVLARRSELGLSQEKAAEACGLHWTYLGQVERGQRNLTLHNILKIAAGLEIDAGELVSGLPVPEAVAD</sequence>
<dbReference type="Pfam" id="PF01381">
    <property type="entry name" value="HTH_3"/>
    <property type="match status" value="1"/>
</dbReference>
<dbReference type="InterPro" id="IPR001387">
    <property type="entry name" value="Cro/C1-type_HTH"/>
</dbReference>
<evidence type="ECO:0000256" key="3">
    <source>
        <dbReference type="ARBA" id="ARBA00023163"/>
    </source>
</evidence>
<accession>A0ABS0CR50</accession>
<evidence type="ECO:0000313" key="6">
    <source>
        <dbReference type="Proteomes" id="UP000702209"/>
    </source>
</evidence>
<comment type="caution">
    <text evidence="5">The sequence shown here is derived from an EMBL/GenBank/DDBJ whole genome shotgun (WGS) entry which is preliminary data.</text>
</comment>
<dbReference type="InterPro" id="IPR010982">
    <property type="entry name" value="Lambda_DNA-bd_dom_sf"/>
</dbReference>
<dbReference type="SMART" id="SM00530">
    <property type="entry name" value="HTH_XRE"/>
    <property type="match status" value="1"/>
</dbReference>
<keyword evidence="2" id="KW-0238">DNA-binding</keyword>
<dbReference type="Proteomes" id="UP000702209">
    <property type="component" value="Unassembled WGS sequence"/>
</dbReference>
<dbReference type="InterPro" id="IPR050807">
    <property type="entry name" value="TransReg_Diox_bact_type"/>
</dbReference>
<name>A0ABS0CR50_9NOCA</name>
<keyword evidence="3" id="KW-0804">Transcription</keyword>
<keyword evidence="1" id="KW-0805">Transcription regulation</keyword>
<dbReference type="EMBL" id="JADLQX010000011">
    <property type="protein sequence ID" value="MBF6299094.1"/>
    <property type="molecule type" value="Genomic_DNA"/>
</dbReference>
<dbReference type="Gene3D" id="1.10.260.40">
    <property type="entry name" value="lambda repressor-like DNA-binding domains"/>
    <property type="match status" value="1"/>
</dbReference>